<dbReference type="CDD" id="cd19365">
    <property type="entry name" value="TenA_C-like"/>
    <property type="match status" value="1"/>
</dbReference>
<evidence type="ECO:0000313" key="3">
    <source>
        <dbReference type="Proteomes" id="UP000886844"/>
    </source>
</evidence>
<dbReference type="PANTHER" id="PTHR43198:SF2">
    <property type="entry name" value="SI:CH1073-67J19.1-RELATED"/>
    <property type="match status" value="1"/>
</dbReference>
<dbReference type="SUPFAM" id="SSF48613">
    <property type="entry name" value="Heme oxygenase-like"/>
    <property type="match status" value="1"/>
</dbReference>
<reference evidence="2" key="2">
    <citation type="submission" date="2021-04" db="EMBL/GenBank/DDBJ databases">
        <authorList>
            <person name="Gilroy R."/>
        </authorList>
    </citation>
    <scope>NUCLEOTIDE SEQUENCE</scope>
    <source>
        <strain evidence="2">5134</strain>
    </source>
</reference>
<feature type="domain" description="Thiaminase-2/PQQC" evidence="1">
    <location>
        <begin position="11"/>
        <end position="232"/>
    </location>
</feature>
<dbReference type="Proteomes" id="UP000886844">
    <property type="component" value="Unassembled WGS sequence"/>
</dbReference>
<comment type="caution">
    <text evidence="2">The sequence shown here is derived from an EMBL/GenBank/DDBJ whole genome shotgun (WGS) entry which is preliminary data.</text>
</comment>
<evidence type="ECO:0000259" key="1">
    <source>
        <dbReference type="Pfam" id="PF03070"/>
    </source>
</evidence>
<name>A0A9D2CBY9_9BACT</name>
<dbReference type="EMBL" id="DXDA01000008">
    <property type="protein sequence ID" value="HIY67985.1"/>
    <property type="molecule type" value="Genomic_DNA"/>
</dbReference>
<organism evidence="2 3">
    <name type="scientific">Candidatus Alistipes intestinigallinarum</name>
    <dbReference type="NCBI Taxonomy" id="2838440"/>
    <lineage>
        <taxon>Bacteria</taxon>
        <taxon>Pseudomonadati</taxon>
        <taxon>Bacteroidota</taxon>
        <taxon>Bacteroidia</taxon>
        <taxon>Bacteroidales</taxon>
        <taxon>Rikenellaceae</taxon>
        <taxon>Alistipes</taxon>
    </lineage>
</organism>
<dbReference type="Gene3D" id="1.20.910.10">
    <property type="entry name" value="Heme oxygenase-like"/>
    <property type="match status" value="1"/>
</dbReference>
<protein>
    <submittedName>
        <fullName evidence="2">TenA family protein</fullName>
    </submittedName>
</protein>
<reference evidence="2" key="1">
    <citation type="journal article" date="2021" name="PeerJ">
        <title>Extensive microbial diversity within the chicken gut microbiome revealed by metagenomics and culture.</title>
        <authorList>
            <person name="Gilroy R."/>
            <person name="Ravi A."/>
            <person name="Getino M."/>
            <person name="Pursley I."/>
            <person name="Horton D.L."/>
            <person name="Alikhan N.F."/>
            <person name="Baker D."/>
            <person name="Gharbi K."/>
            <person name="Hall N."/>
            <person name="Watson M."/>
            <person name="Adriaenssens E.M."/>
            <person name="Foster-Nyarko E."/>
            <person name="Jarju S."/>
            <person name="Secka A."/>
            <person name="Antonio M."/>
            <person name="Oren A."/>
            <person name="Chaudhuri R.R."/>
            <person name="La Ragione R."/>
            <person name="Hildebrand F."/>
            <person name="Pallen M.J."/>
        </authorList>
    </citation>
    <scope>NUCLEOTIDE SEQUENCE</scope>
    <source>
        <strain evidence="2">5134</strain>
    </source>
</reference>
<evidence type="ECO:0000313" key="2">
    <source>
        <dbReference type="EMBL" id="HIY67985.1"/>
    </source>
</evidence>
<dbReference type="AlphaFoldDB" id="A0A9D2CBY9"/>
<dbReference type="PANTHER" id="PTHR43198">
    <property type="entry name" value="BIFUNCTIONAL TH2 PROTEIN"/>
    <property type="match status" value="1"/>
</dbReference>
<dbReference type="Pfam" id="PF03070">
    <property type="entry name" value="TENA_THI-4"/>
    <property type="match status" value="1"/>
</dbReference>
<dbReference type="InterPro" id="IPR004305">
    <property type="entry name" value="Thiaminase-2/PQQC"/>
</dbReference>
<proteinExistence type="predicted"/>
<gene>
    <name evidence="2" type="ORF">H9828_01050</name>
</gene>
<dbReference type="GO" id="GO:0005829">
    <property type="term" value="C:cytosol"/>
    <property type="evidence" value="ECO:0007669"/>
    <property type="project" value="TreeGrafter"/>
</dbReference>
<dbReference type="InterPro" id="IPR016084">
    <property type="entry name" value="Haem_Oase-like_multi-hlx"/>
</dbReference>
<accession>A0A9D2CBY9</accession>
<sequence>MKRWSDEAWEAALPTYEKILRHPFVGALAAGTFPADRFRFYIRQDALYLDGYARRLAHVAARLPRKEQTEAFLHFALDGIAVERALHAQFLAGDLPTVEEMSPTSLLYTSVLEAQATAPVEVEAAAVLPCFVVYQRVGEAILARARAAEAPNAAPSPTAETPERTDTPLLENPYRAWIETYADPAFAASTERAVEICDELAAAAGAATRSRMTELFVRCTRMEWLFWDSAWNLENWKI</sequence>
<dbReference type="InterPro" id="IPR050967">
    <property type="entry name" value="Thiamine_Salvage_TenA"/>
</dbReference>